<accession>A0ABV0JR82</accession>
<evidence type="ECO:0000313" key="2">
    <source>
        <dbReference type="Proteomes" id="UP001442494"/>
    </source>
</evidence>
<name>A0ABV0JR82_9CYAN</name>
<reference evidence="1 2" key="1">
    <citation type="submission" date="2022-04" db="EMBL/GenBank/DDBJ databases">
        <title>Positive selection, recombination, and allopatry shape intraspecific diversity of widespread and dominant cyanobacteria.</title>
        <authorList>
            <person name="Wei J."/>
            <person name="Shu W."/>
            <person name="Hu C."/>
        </authorList>
    </citation>
    <scope>NUCLEOTIDE SEQUENCE [LARGE SCALE GENOMIC DNA]</scope>
    <source>
        <strain evidence="1 2">GB2-A5</strain>
    </source>
</reference>
<comment type="caution">
    <text evidence="1">The sequence shown here is derived from an EMBL/GenBank/DDBJ whole genome shotgun (WGS) entry which is preliminary data.</text>
</comment>
<proteinExistence type="predicted"/>
<sequence length="239" mass="27126">MKLLGTPVLLEQPIQPLVITFDSQAQQNEIEQIDLHLSIKFNEQWLPLMGGRIKFGIKSGELKLKLENGELPYESRQLIGSIELILPEEKPKPEKSNEQQRQEVSWSNLLPSLNGSKAGVRGFGTPTRRTEKLGATTCQITTTAFEENPTWIFEEDMGEPVLKGNIENIKLATLNVKVPTRVEATFEVSKRDVHLTDAQGLWPPDISRNKRAVLERLIVLRVLEPKLKPYLSRQELHYG</sequence>
<protein>
    <submittedName>
        <fullName evidence="1">Uncharacterized protein</fullName>
    </submittedName>
</protein>
<organism evidence="1 2">
    <name type="scientific">Funiculus sociatus GB2-A5</name>
    <dbReference type="NCBI Taxonomy" id="2933946"/>
    <lineage>
        <taxon>Bacteria</taxon>
        <taxon>Bacillati</taxon>
        <taxon>Cyanobacteriota</taxon>
        <taxon>Cyanophyceae</taxon>
        <taxon>Coleofasciculales</taxon>
        <taxon>Coleofasciculaceae</taxon>
        <taxon>Funiculus</taxon>
    </lineage>
</organism>
<dbReference type="EMBL" id="JAMPKK010000035">
    <property type="protein sequence ID" value="MEP0865979.1"/>
    <property type="molecule type" value="Genomic_DNA"/>
</dbReference>
<gene>
    <name evidence="1" type="ORF">NDI37_16040</name>
</gene>
<keyword evidence="2" id="KW-1185">Reference proteome</keyword>
<dbReference type="RefSeq" id="WP_190418004.1">
    <property type="nucleotide sequence ID" value="NZ_JAMPKK010000035.1"/>
</dbReference>
<dbReference type="Proteomes" id="UP001442494">
    <property type="component" value="Unassembled WGS sequence"/>
</dbReference>
<evidence type="ECO:0000313" key="1">
    <source>
        <dbReference type="EMBL" id="MEP0865979.1"/>
    </source>
</evidence>